<comment type="caution">
    <text evidence="10">Lacks conserved residue(s) required for the propagation of feature annotation.</text>
</comment>
<dbReference type="Pfam" id="PF04101">
    <property type="entry name" value="Glyco_tran_28_C"/>
    <property type="match status" value="1"/>
</dbReference>
<evidence type="ECO:0000256" key="1">
    <source>
        <dbReference type="ARBA" id="ARBA00022475"/>
    </source>
</evidence>
<dbReference type="GO" id="GO:0071555">
    <property type="term" value="P:cell wall organization"/>
    <property type="evidence" value="ECO:0007669"/>
    <property type="project" value="UniProtKB-KW"/>
</dbReference>
<dbReference type="GO" id="GO:0051991">
    <property type="term" value="F:UDP-N-acetyl-D-glucosamine:N-acetylmuramoyl-L-alanyl-D-glutamyl-meso-2,6-diaminopimelyl-D-alanyl-D-alanine-diphosphoundecaprenol 4-beta-N-acetylglucosaminlytransferase activity"/>
    <property type="evidence" value="ECO:0007669"/>
    <property type="project" value="RHEA"/>
</dbReference>
<dbReference type="RefSeq" id="WP_153483083.1">
    <property type="nucleotide sequence ID" value="NZ_VWNA01000001.1"/>
</dbReference>
<comment type="pathway">
    <text evidence="10">Cell wall biogenesis; peptidoglycan biosynthesis.</text>
</comment>
<name>A0A6A7Y6T2_9HYPH</name>
<feature type="domain" description="Glycosyl transferase family 28 C-terminal" evidence="12">
    <location>
        <begin position="193"/>
        <end position="359"/>
    </location>
</feature>
<dbReference type="CDD" id="cd03785">
    <property type="entry name" value="GT28_MurG"/>
    <property type="match status" value="1"/>
</dbReference>
<evidence type="ECO:0000256" key="10">
    <source>
        <dbReference type="HAMAP-Rule" id="MF_00033"/>
    </source>
</evidence>
<dbReference type="GO" id="GO:0051301">
    <property type="term" value="P:cell division"/>
    <property type="evidence" value="ECO:0007669"/>
    <property type="project" value="UniProtKB-KW"/>
</dbReference>
<evidence type="ECO:0000259" key="12">
    <source>
        <dbReference type="Pfam" id="PF04101"/>
    </source>
</evidence>
<evidence type="ECO:0000313" key="13">
    <source>
        <dbReference type="EMBL" id="MQT13791.1"/>
    </source>
</evidence>
<dbReference type="EMBL" id="VWNA01000001">
    <property type="protein sequence ID" value="MQT13791.1"/>
    <property type="molecule type" value="Genomic_DNA"/>
</dbReference>
<keyword evidence="6 10" id="KW-0573">Peptidoglycan synthesis</keyword>
<dbReference type="Gene3D" id="3.40.50.2000">
    <property type="entry name" value="Glycogen Phosphorylase B"/>
    <property type="match status" value="2"/>
</dbReference>
<dbReference type="AlphaFoldDB" id="A0A6A7Y6T2"/>
<keyword evidence="4 10" id="KW-0808">Transferase</keyword>
<feature type="binding site" evidence="10">
    <location>
        <position position="169"/>
    </location>
    <ligand>
        <name>UDP-N-acetyl-alpha-D-glucosamine</name>
        <dbReference type="ChEBI" id="CHEBI:57705"/>
    </ligand>
</feature>
<keyword evidence="1 10" id="KW-1003">Cell membrane</keyword>
<evidence type="ECO:0000256" key="3">
    <source>
        <dbReference type="ARBA" id="ARBA00022676"/>
    </source>
</evidence>
<keyword evidence="7 10" id="KW-0472">Membrane</keyword>
<evidence type="ECO:0000256" key="2">
    <source>
        <dbReference type="ARBA" id="ARBA00022618"/>
    </source>
</evidence>
<evidence type="ECO:0000256" key="6">
    <source>
        <dbReference type="ARBA" id="ARBA00022984"/>
    </source>
</evidence>
<dbReference type="GO" id="GO:0009252">
    <property type="term" value="P:peptidoglycan biosynthetic process"/>
    <property type="evidence" value="ECO:0007669"/>
    <property type="project" value="UniProtKB-UniRule"/>
</dbReference>
<comment type="catalytic activity">
    <reaction evidence="10">
        <text>di-trans,octa-cis-undecaprenyl diphospho-N-acetyl-alpha-D-muramoyl-L-alanyl-D-glutamyl-meso-2,6-diaminopimeloyl-D-alanyl-D-alanine + UDP-N-acetyl-alpha-D-glucosamine = di-trans,octa-cis-undecaprenyl diphospho-[N-acetyl-alpha-D-glucosaminyl-(1-&gt;4)]-N-acetyl-alpha-D-muramoyl-L-alanyl-D-glutamyl-meso-2,6-diaminopimeloyl-D-alanyl-D-alanine + UDP + H(+)</text>
        <dbReference type="Rhea" id="RHEA:31227"/>
        <dbReference type="ChEBI" id="CHEBI:15378"/>
        <dbReference type="ChEBI" id="CHEBI:57705"/>
        <dbReference type="ChEBI" id="CHEBI:58223"/>
        <dbReference type="ChEBI" id="CHEBI:61387"/>
        <dbReference type="ChEBI" id="CHEBI:61388"/>
        <dbReference type="EC" id="2.4.1.227"/>
    </reaction>
</comment>
<dbReference type="PANTHER" id="PTHR21015:SF22">
    <property type="entry name" value="GLYCOSYLTRANSFERASE"/>
    <property type="match status" value="1"/>
</dbReference>
<dbReference type="HAMAP" id="MF_00033">
    <property type="entry name" value="MurG"/>
    <property type="match status" value="1"/>
</dbReference>
<dbReference type="GO" id="GO:0008360">
    <property type="term" value="P:regulation of cell shape"/>
    <property type="evidence" value="ECO:0007669"/>
    <property type="project" value="UniProtKB-KW"/>
</dbReference>
<dbReference type="InterPro" id="IPR007235">
    <property type="entry name" value="Glyco_trans_28_C"/>
</dbReference>
<comment type="subcellular location">
    <subcellularLocation>
        <location evidence="10">Cell membrane</location>
        <topology evidence="10">Peripheral membrane protein</topology>
        <orientation evidence="10">Cytoplasmic side</orientation>
    </subcellularLocation>
</comment>
<gene>
    <name evidence="10 13" type="primary">murG</name>
    <name evidence="13" type="ORF">F0357_14305</name>
</gene>
<keyword evidence="8 10" id="KW-0131">Cell cycle</keyword>
<keyword evidence="9 10" id="KW-0961">Cell wall biogenesis/degradation</keyword>
<dbReference type="PANTHER" id="PTHR21015">
    <property type="entry name" value="UDP-N-ACETYLGLUCOSAMINE--N-ACETYLMURAMYL-(PENTAPEPTIDE) PYROPHOSPHORYL-UNDECAPRENOL N-ACETYLGLUCOSAMINE TRANSFERASE 1"/>
    <property type="match status" value="1"/>
</dbReference>
<keyword evidence="5 10" id="KW-0133">Cell shape</keyword>
<accession>A0A6A7Y6T2</accession>
<dbReference type="Proteomes" id="UP000332515">
    <property type="component" value="Unassembled WGS sequence"/>
</dbReference>
<dbReference type="GO" id="GO:0050511">
    <property type="term" value="F:undecaprenyldiphospho-muramoylpentapeptide beta-N-acetylglucosaminyltransferase activity"/>
    <property type="evidence" value="ECO:0007669"/>
    <property type="project" value="UniProtKB-UniRule"/>
</dbReference>
<dbReference type="InterPro" id="IPR006009">
    <property type="entry name" value="GlcNAc_MurG"/>
</dbReference>
<evidence type="ECO:0000256" key="7">
    <source>
        <dbReference type="ARBA" id="ARBA00023136"/>
    </source>
</evidence>
<dbReference type="GO" id="GO:0005975">
    <property type="term" value="P:carbohydrate metabolic process"/>
    <property type="evidence" value="ECO:0007669"/>
    <property type="project" value="InterPro"/>
</dbReference>
<organism evidence="13 14">
    <name type="scientific">Segnochrobactrum spirostomi</name>
    <dbReference type="NCBI Taxonomy" id="2608987"/>
    <lineage>
        <taxon>Bacteria</taxon>
        <taxon>Pseudomonadati</taxon>
        <taxon>Pseudomonadota</taxon>
        <taxon>Alphaproteobacteria</taxon>
        <taxon>Hyphomicrobiales</taxon>
        <taxon>Segnochrobactraceae</taxon>
        <taxon>Segnochrobactrum</taxon>
    </lineage>
</organism>
<comment type="caution">
    <text evidence="13">The sequence shown here is derived from an EMBL/GenBank/DDBJ whole genome shotgun (WGS) entry which is preliminary data.</text>
</comment>
<dbReference type="UniPathway" id="UPA00219"/>
<keyword evidence="2 10" id="KW-0132">Cell division</keyword>
<dbReference type="InterPro" id="IPR004276">
    <property type="entry name" value="GlycoTrans_28_N"/>
</dbReference>
<proteinExistence type="inferred from homology"/>
<feature type="domain" description="Glycosyltransferase family 28 N-terminal" evidence="11">
    <location>
        <begin position="9"/>
        <end position="145"/>
    </location>
</feature>
<comment type="similarity">
    <text evidence="10">Belongs to the glycosyltransferase 28 family. MurG subfamily.</text>
</comment>
<dbReference type="GO" id="GO:0005886">
    <property type="term" value="C:plasma membrane"/>
    <property type="evidence" value="ECO:0007669"/>
    <property type="project" value="UniProtKB-SubCell"/>
</dbReference>
<dbReference type="SUPFAM" id="SSF53756">
    <property type="entry name" value="UDP-Glycosyltransferase/glycogen phosphorylase"/>
    <property type="match status" value="1"/>
</dbReference>
<feature type="binding site" evidence="10">
    <location>
        <position position="199"/>
    </location>
    <ligand>
        <name>UDP-N-acetyl-alpha-D-glucosamine</name>
        <dbReference type="ChEBI" id="CHEBI:57705"/>
    </ligand>
</feature>
<evidence type="ECO:0000256" key="9">
    <source>
        <dbReference type="ARBA" id="ARBA00023316"/>
    </source>
</evidence>
<feature type="binding site" evidence="10">
    <location>
        <position position="300"/>
    </location>
    <ligand>
        <name>UDP-N-acetyl-alpha-D-glucosamine</name>
        <dbReference type="ChEBI" id="CHEBI:57705"/>
    </ligand>
</feature>
<dbReference type="Pfam" id="PF03033">
    <property type="entry name" value="Glyco_transf_28"/>
    <property type="match status" value="1"/>
</dbReference>
<feature type="binding site" evidence="10">
    <location>
        <begin position="16"/>
        <end position="18"/>
    </location>
    <ligand>
        <name>UDP-N-acetyl-alpha-D-glucosamine</name>
        <dbReference type="ChEBI" id="CHEBI:57705"/>
    </ligand>
</feature>
<sequence>MTARGGRSILLAAGGTGGHLFPAESLAHTLAARGWAVELATDERADRYGAAFPARKVHLISAATVTGRSPIALARTGARLGRGFLQSLSVIQRLKPAIAVGFGGYPTVPPLMAARFLGVPIVLHEQNAVLGWANRLLAPRAAAIATGFPTTGRIERARGKPHFTGNPVRPAVLAAAAAGARYVPPSAVGPFDLLVFGGSQGARVFADLAPAAVERLDPALRSRLRVVQQARPEDAERTRAAYAALGVAAEIAPFFTDMPMRMANAHLVVCRSGASTVAELSVIGRPAILVPLPHARDQDQAANARVLAEAGAAWPIAQSALDPDRLAREITDLSGAPERLAAAAEAARGTGRPDAVERLADLVEEIAAPKPGDAS</sequence>
<keyword evidence="3 10" id="KW-0328">Glycosyltransferase</keyword>
<evidence type="ECO:0000256" key="8">
    <source>
        <dbReference type="ARBA" id="ARBA00023306"/>
    </source>
</evidence>
<comment type="function">
    <text evidence="10">Cell wall formation. Catalyzes the transfer of a GlcNAc subunit on undecaprenyl-pyrophosphoryl-MurNAc-pentapeptide (lipid intermediate I) to form undecaprenyl-pyrophosphoryl-MurNAc-(pentapeptide)GlcNAc (lipid intermediate II).</text>
</comment>
<evidence type="ECO:0000256" key="5">
    <source>
        <dbReference type="ARBA" id="ARBA00022960"/>
    </source>
</evidence>
<protein>
    <recommendedName>
        <fullName evidence="10">UDP-N-acetylglucosamine--N-acetylmuramyl-(pentapeptide) pyrophosphoryl-undecaprenol N-acetylglucosamine transferase</fullName>
        <ecNumber evidence="10">2.4.1.227</ecNumber>
    </recommendedName>
    <alternativeName>
        <fullName evidence="10">Undecaprenyl-PP-MurNAc-pentapeptide-UDPGlcNAc GlcNAc transferase</fullName>
    </alternativeName>
</protein>
<dbReference type="EC" id="2.4.1.227" evidence="10"/>
<evidence type="ECO:0000259" key="11">
    <source>
        <dbReference type="Pfam" id="PF03033"/>
    </source>
</evidence>
<feature type="binding site" evidence="10">
    <location>
        <position position="127"/>
    </location>
    <ligand>
        <name>UDP-N-acetyl-alpha-D-glucosamine</name>
        <dbReference type="ChEBI" id="CHEBI:57705"/>
    </ligand>
</feature>
<evidence type="ECO:0000256" key="4">
    <source>
        <dbReference type="ARBA" id="ARBA00022679"/>
    </source>
</evidence>
<evidence type="ECO:0000313" key="14">
    <source>
        <dbReference type="Proteomes" id="UP000332515"/>
    </source>
</evidence>
<dbReference type="NCBIfam" id="TIGR01133">
    <property type="entry name" value="murG"/>
    <property type="match status" value="1"/>
</dbReference>
<keyword evidence="14" id="KW-1185">Reference proteome</keyword>
<reference evidence="13 14" key="1">
    <citation type="submission" date="2019-09" db="EMBL/GenBank/DDBJ databases">
        <title>Segnochrobactrum spirostomi gen. nov., sp. nov., isolated from the ciliate Spirostomum cf. yagiui and description of a novel family, Segnochrobactraceae fam. nov. within the order Rhizobiales of the class Alphaproteobacteria.</title>
        <authorList>
            <person name="Akter S."/>
            <person name="Shazib S.U.A."/>
            <person name="Shin M.K."/>
        </authorList>
    </citation>
    <scope>NUCLEOTIDE SEQUENCE [LARGE SCALE GENOMIC DNA]</scope>
    <source>
        <strain evidence="13 14">Sp-1</strain>
    </source>
</reference>